<proteinExistence type="predicted"/>
<comment type="caution">
    <text evidence="1">The sequence shown here is derived from an EMBL/GenBank/DDBJ whole genome shotgun (WGS) entry which is preliminary data.</text>
</comment>
<sequence>MAKIFAGRASARIEGPFVIFLIGFRINRFFAFGKWMPVARAMGPMIRELVAHPEMGFLYAEPMFTWRGVAMVQYWRSFEQLHTYAQDRNAHHLPAWAAFNRSVGSDGSVGIWHETYEVAANRYECVYANMPLWGLAKAGKQVAATGRRQGAKDRMGLPSDEDS</sequence>
<protein>
    <submittedName>
        <fullName evidence="1">Uncharacterized protein</fullName>
    </submittedName>
</protein>
<evidence type="ECO:0000313" key="1">
    <source>
        <dbReference type="EMBL" id="RXH55493.1"/>
    </source>
</evidence>
<dbReference type="InterPro" id="IPR025444">
    <property type="entry name" value="Monooxy_af470"/>
</dbReference>
<organism evidence="1 2">
    <name type="scientific">Granulicella sibirica</name>
    <dbReference type="NCBI Taxonomy" id="2479048"/>
    <lineage>
        <taxon>Bacteria</taxon>
        <taxon>Pseudomonadati</taxon>
        <taxon>Acidobacteriota</taxon>
        <taxon>Terriglobia</taxon>
        <taxon>Terriglobales</taxon>
        <taxon>Acidobacteriaceae</taxon>
        <taxon>Granulicella</taxon>
    </lineage>
</organism>
<dbReference type="EMBL" id="RDSM01000002">
    <property type="protein sequence ID" value="RXH55493.1"/>
    <property type="molecule type" value="Genomic_DNA"/>
</dbReference>
<dbReference type="Pfam" id="PF13826">
    <property type="entry name" value="Monooxy_af470-like"/>
    <property type="match status" value="1"/>
</dbReference>
<accession>A0A4Q0SWM9</accession>
<dbReference type="OrthoDB" id="7566033at2"/>
<reference evidence="1 2" key="1">
    <citation type="submission" date="2018-11" db="EMBL/GenBank/DDBJ databases">
        <authorList>
            <person name="Mardanov A.V."/>
            <person name="Ravin N.V."/>
            <person name="Dedysh S.N."/>
        </authorList>
    </citation>
    <scope>NUCLEOTIDE SEQUENCE [LARGE SCALE GENOMIC DNA]</scope>
    <source>
        <strain evidence="1 2">AF10</strain>
    </source>
</reference>
<name>A0A4Q0SWM9_9BACT</name>
<dbReference type="Proteomes" id="UP000289437">
    <property type="component" value="Unassembled WGS sequence"/>
</dbReference>
<dbReference type="AlphaFoldDB" id="A0A4Q0SWM9"/>
<gene>
    <name evidence="1" type="ORF">GRAN_2350</name>
</gene>
<evidence type="ECO:0000313" key="2">
    <source>
        <dbReference type="Proteomes" id="UP000289437"/>
    </source>
</evidence>
<reference evidence="2" key="2">
    <citation type="submission" date="2019-02" db="EMBL/GenBank/DDBJ databases">
        <title>Granulicella sibirica sp. nov., a psychrotolerant acidobacterium isolated from an organic soil layer in forested tundra, West Siberia.</title>
        <authorList>
            <person name="Oshkin I.Y."/>
            <person name="Kulichevskaya I.S."/>
            <person name="Rijpstra W.I.C."/>
            <person name="Sinninghe Damste J.S."/>
            <person name="Rakitin A.L."/>
            <person name="Ravin N.V."/>
            <person name="Dedysh S.N."/>
        </authorList>
    </citation>
    <scope>NUCLEOTIDE SEQUENCE [LARGE SCALE GENOMIC DNA]</scope>
    <source>
        <strain evidence="2">AF10</strain>
    </source>
</reference>
<keyword evidence="2" id="KW-1185">Reference proteome</keyword>